<comment type="similarity">
    <text evidence="1 2">Belongs to the phD/YefM antitoxin family.</text>
</comment>
<evidence type="ECO:0000256" key="1">
    <source>
        <dbReference type="ARBA" id="ARBA00009981"/>
    </source>
</evidence>
<comment type="function">
    <text evidence="2">Antitoxin component of a type II toxin-antitoxin (TA) system.</text>
</comment>
<protein>
    <recommendedName>
        <fullName evidence="2">Antitoxin</fullName>
    </recommendedName>
</protein>
<dbReference type="NCBIfam" id="TIGR01552">
    <property type="entry name" value="phd_fam"/>
    <property type="match status" value="1"/>
</dbReference>
<gene>
    <name evidence="3" type="ORF">BN948_04341</name>
</gene>
<accession>A0A1L1PZ69</accession>
<dbReference type="RefSeq" id="WP_009517864.1">
    <property type="nucleotide sequence ID" value="NZ_CCAE010000057.1"/>
</dbReference>
<organism evidence="3 4">
    <name type="scientific">Hydrogenophaga intermedia</name>
    <dbReference type="NCBI Taxonomy" id="65786"/>
    <lineage>
        <taxon>Bacteria</taxon>
        <taxon>Pseudomonadati</taxon>
        <taxon>Pseudomonadota</taxon>
        <taxon>Betaproteobacteria</taxon>
        <taxon>Burkholderiales</taxon>
        <taxon>Comamonadaceae</taxon>
        <taxon>Hydrogenophaga</taxon>
    </lineage>
</organism>
<dbReference type="Pfam" id="PF02604">
    <property type="entry name" value="PhdYeFM_antitox"/>
    <property type="match status" value="1"/>
</dbReference>
<evidence type="ECO:0000313" key="3">
    <source>
        <dbReference type="EMBL" id="CDN89901.1"/>
    </source>
</evidence>
<reference evidence="4" key="2">
    <citation type="submission" date="2014-11" db="EMBL/GenBank/DDBJ databases">
        <title>Draft genome sequence of Hydrogenophaga intermedia S1.</title>
        <authorList>
            <person name="Gan H.M."/>
            <person name="Chew T.H."/>
            <person name="Stolz A."/>
        </authorList>
    </citation>
    <scope>NUCLEOTIDE SEQUENCE [LARGE SCALE GENOMIC DNA]</scope>
    <source>
        <strain evidence="4">S1</strain>
    </source>
</reference>
<dbReference type="Proteomes" id="UP000028878">
    <property type="component" value="Unassembled WGS sequence"/>
</dbReference>
<dbReference type="SUPFAM" id="SSF143120">
    <property type="entry name" value="YefM-like"/>
    <property type="match status" value="1"/>
</dbReference>
<name>A0A1L1PZ69_HYDIT</name>
<dbReference type="InterPro" id="IPR036165">
    <property type="entry name" value="YefM-like_sf"/>
</dbReference>
<dbReference type="InterPro" id="IPR006442">
    <property type="entry name" value="Antitoxin_Phd/YefM"/>
</dbReference>
<sequence length="85" mass="9445">MRAWQMQDAKARLSEVVKTARQQGPQDISVHGKTVAVLVSKEDFDRMSGRHLSLPAFIAASPLAEAAGEFELPPRLKDTPKTEDW</sequence>
<reference evidence="4" key="1">
    <citation type="submission" date="2014-02" db="EMBL/GenBank/DDBJ databases">
        <authorList>
            <person name="Gan H."/>
        </authorList>
    </citation>
    <scope>NUCLEOTIDE SEQUENCE [LARGE SCALE GENOMIC DNA]</scope>
    <source>
        <strain evidence="4">S1</strain>
    </source>
</reference>
<evidence type="ECO:0000313" key="4">
    <source>
        <dbReference type="Proteomes" id="UP000028878"/>
    </source>
</evidence>
<dbReference type="Gene3D" id="3.40.1620.10">
    <property type="entry name" value="YefM-like domain"/>
    <property type="match status" value="1"/>
</dbReference>
<keyword evidence="4" id="KW-1185">Reference proteome</keyword>
<dbReference type="EMBL" id="CCAE010000057">
    <property type="protein sequence ID" value="CDN89901.1"/>
    <property type="molecule type" value="Genomic_DNA"/>
</dbReference>
<evidence type="ECO:0000256" key="2">
    <source>
        <dbReference type="RuleBase" id="RU362080"/>
    </source>
</evidence>
<dbReference type="AlphaFoldDB" id="A0A1L1PZ69"/>
<proteinExistence type="inferred from homology"/>